<evidence type="ECO:0000256" key="1">
    <source>
        <dbReference type="ARBA" id="ARBA00022723"/>
    </source>
</evidence>
<dbReference type="Proteomes" id="UP000267251">
    <property type="component" value="Unassembled WGS sequence"/>
</dbReference>
<dbReference type="PANTHER" id="PTHR10587:SF133">
    <property type="entry name" value="CHITIN DEACETYLASE 1-RELATED"/>
    <property type="match status" value="1"/>
</dbReference>
<evidence type="ECO:0000259" key="3">
    <source>
        <dbReference type="PROSITE" id="PS51677"/>
    </source>
</evidence>
<dbReference type="PANTHER" id="PTHR10587">
    <property type="entry name" value="GLYCOSYL TRANSFERASE-RELATED"/>
    <property type="match status" value="1"/>
</dbReference>
<dbReference type="GO" id="GO:0009272">
    <property type="term" value="P:fungal-type cell wall biogenesis"/>
    <property type="evidence" value="ECO:0007669"/>
    <property type="project" value="UniProtKB-ARBA"/>
</dbReference>
<dbReference type="GO" id="GO:0005975">
    <property type="term" value="P:carbohydrate metabolic process"/>
    <property type="evidence" value="ECO:0007669"/>
    <property type="project" value="InterPro"/>
</dbReference>
<dbReference type="OrthoDB" id="407355at2759"/>
<dbReference type="PROSITE" id="PS51677">
    <property type="entry name" value="NODB"/>
    <property type="match status" value="1"/>
</dbReference>
<keyword evidence="1" id="KW-0479">Metal-binding</keyword>
<dbReference type="GO" id="GO:0046872">
    <property type="term" value="F:metal ion binding"/>
    <property type="evidence" value="ECO:0007669"/>
    <property type="project" value="UniProtKB-KW"/>
</dbReference>
<dbReference type="Gene3D" id="3.20.20.370">
    <property type="entry name" value="Glycoside hydrolase/deacetylase"/>
    <property type="match status" value="1"/>
</dbReference>
<sequence>MSNGVDLSAVPVIAPHVAPPGGGSPACPTTPVPASECWWTCGQCRAVGDIFSCPSNTQWGLTYDDGPSTNTSILLDFLKQKNLKATFFVVGSRAITNPKILRRAYEEGHHIAGHTWSHTALTSQTNEQIIAELSHTSRAIREAIGVTPRYIRPPYGDIDNRVRGVMHALGYKAIMWNHDTNDWNLNFGNPTNYDPAWVSGNISQWITSAPSAPDGIVALEHDLELEGVKQAQIAINMALKSNLKVQSVADCQGLTDLYFETSSFTPLDQTGVSNGGGVKSAATTTTTTPSWVMLGTTVLAALSTLLLF</sequence>
<dbReference type="AlphaFoldDB" id="A0A4P9Y7I0"/>
<protein>
    <recommendedName>
        <fullName evidence="3">NodB homology domain-containing protein</fullName>
    </recommendedName>
</protein>
<accession>A0A4P9Y7I0</accession>
<feature type="domain" description="NodB homology" evidence="3">
    <location>
        <begin position="57"/>
        <end position="251"/>
    </location>
</feature>
<organism evidence="4 5">
    <name type="scientific">Piptocephalis cylindrospora</name>
    <dbReference type="NCBI Taxonomy" id="1907219"/>
    <lineage>
        <taxon>Eukaryota</taxon>
        <taxon>Fungi</taxon>
        <taxon>Fungi incertae sedis</taxon>
        <taxon>Zoopagomycota</taxon>
        <taxon>Zoopagomycotina</taxon>
        <taxon>Zoopagomycetes</taxon>
        <taxon>Zoopagales</taxon>
        <taxon>Piptocephalidaceae</taxon>
        <taxon>Piptocephalis</taxon>
    </lineage>
</organism>
<keyword evidence="5" id="KW-1185">Reference proteome</keyword>
<evidence type="ECO:0000313" key="4">
    <source>
        <dbReference type="EMBL" id="RKP14211.1"/>
    </source>
</evidence>
<dbReference type="GO" id="GO:0016020">
    <property type="term" value="C:membrane"/>
    <property type="evidence" value="ECO:0007669"/>
    <property type="project" value="TreeGrafter"/>
</dbReference>
<dbReference type="InterPro" id="IPR011330">
    <property type="entry name" value="Glyco_hydro/deAcase_b/a-brl"/>
</dbReference>
<dbReference type="InterPro" id="IPR002509">
    <property type="entry name" value="NODB_dom"/>
</dbReference>
<keyword evidence="2" id="KW-0378">Hydrolase</keyword>
<evidence type="ECO:0000256" key="2">
    <source>
        <dbReference type="ARBA" id="ARBA00022801"/>
    </source>
</evidence>
<dbReference type="SUPFAM" id="SSF88713">
    <property type="entry name" value="Glycoside hydrolase/deacetylase"/>
    <property type="match status" value="1"/>
</dbReference>
<reference evidence="5" key="1">
    <citation type="journal article" date="2018" name="Nat. Microbiol.">
        <title>Leveraging single-cell genomics to expand the fungal tree of life.</title>
        <authorList>
            <person name="Ahrendt S.R."/>
            <person name="Quandt C.A."/>
            <person name="Ciobanu D."/>
            <person name="Clum A."/>
            <person name="Salamov A."/>
            <person name="Andreopoulos B."/>
            <person name="Cheng J.F."/>
            <person name="Woyke T."/>
            <person name="Pelin A."/>
            <person name="Henrissat B."/>
            <person name="Reynolds N.K."/>
            <person name="Benny G.L."/>
            <person name="Smith M.E."/>
            <person name="James T.Y."/>
            <person name="Grigoriev I.V."/>
        </authorList>
    </citation>
    <scope>NUCLEOTIDE SEQUENCE [LARGE SCALE GENOMIC DNA]</scope>
</reference>
<dbReference type="EMBL" id="KZ987867">
    <property type="protein sequence ID" value="RKP14211.1"/>
    <property type="molecule type" value="Genomic_DNA"/>
</dbReference>
<dbReference type="Pfam" id="PF01522">
    <property type="entry name" value="Polysacc_deac_1"/>
    <property type="match status" value="1"/>
</dbReference>
<gene>
    <name evidence="4" type="ORF">BJ684DRAFT_8942</name>
</gene>
<evidence type="ECO:0000313" key="5">
    <source>
        <dbReference type="Proteomes" id="UP000267251"/>
    </source>
</evidence>
<name>A0A4P9Y7I0_9FUNG</name>
<dbReference type="InterPro" id="IPR050248">
    <property type="entry name" value="Polysacc_deacetylase_ArnD"/>
</dbReference>
<dbReference type="GO" id="GO:0004099">
    <property type="term" value="F:chitin deacetylase activity"/>
    <property type="evidence" value="ECO:0007669"/>
    <property type="project" value="TreeGrafter"/>
</dbReference>
<proteinExistence type="predicted"/>